<feature type="binding site" evidence="3">
    <location>
        <position position="301"/>
    </location>
    <ligand>
        <name>Zn(2+)</name>
        <dbReference type="ChEBI" id="CHEBI:29105"/>
    </ligand>
</feature>
<keyword evidence="7" id="KW-1185">Reference proteome</keyword>
<dbReference type="Pfam" id="PF02574">
    <property type="entry name" value="S-methyl_trans"/>
    <property type="match status" value="1"/>
</dbReference>
<dbReference type="PROSITE" id="PS50970">
    <property type="entry name" value="HCY"/>
    <property type="match status" value="1"/>
</dbReference>
<organism evidence="6 7">
    <name type="scientific">Massilia niabensis</name>
    <dbReference type="NCBI Taxonomy" id="544910"/>
    <lineage>
        <taxon>Bacteria</taxon>
        <taxon>Pseudomonadati</taxon>
        <taxon>Pseudomonadota</taxon>
        <taxon>Betaproteobacteria</taxon>
        <taxon>Burkholderiales</taxon>
        <taxon>Oxalobacteraceae</taxon>
        <taxon>Telluria group</taxon>
        <taxon>Massilia</taxon>
    </lineage>
</organism>
<keyword evidence="1 3" id="KW-0489">Methyltransferase</keyword>
<dbReference type="EMBL" id="JBHSMU010000015">
    <property type="protein sequence ID" value="MFC5461323.1"/>
    <property type="molecule type" value="Genomic_DNA"/>
</dbReference>
<dbReference type="Proteomes" id="UP001596050">
    <property type="component" value="Unassembled WGS sequence"/>
</dbReference>
<dbReference type="InterPro" id="IPR036589">
    <property type="entry name" value="HCY_dom_sf"/>
</dbReference>
<keyword evidence="2 3" id="KW-0808">Transferase</keyword>
<evidence type="ECO:0000313" key="6">
    <source>
        <dbReference type="EMBL" id="MFC5461323.1"/>
    </source>
</evidence>
<protein>
    <submittedName>
        <fullName evidence="6">Homocysteine S-methyltransferase family protein</fullName>
    </submittedName>
</protein>
<comment type="cofactor">
    <cofactor evidence="3">
        <name>Zn(2+)</name>
        <dbReference type="ChEBI" id="CHEBI:29105"/>
    </cofactor>
</comment>
<dbReference type="InterPro" id="IPR003726">
    <property type="entry name" value="HCY_dom"/>
</dbReference>
<evidence type="ECO:0000259" key="5">
    <source>
        <dbReference type="PROSITE" id="PS50970"/>
    </source>
</evidence>
<evidence type="ECO:0000313" key="7">
    <source>
        <dbReference type="Proteomes" id="UP001596050"/>
    </source>
</evidence>
<dbReference type="Gene3D" id="3.20.20.330">
    <property type="entry name" value="Homocysteine-binding-like domain"/>
    <property type="match status" value="1"/>
</dbReference>
<dbReference type="PANTHER" id="PTHR11103:SF18">
    <property type="entry name" value="SLR1189 PROTEIN"/>
    <property type="match status" value="1"/>
</dbReference>
<proteinExistence type="predicted"/>
<reference evidence="7" key="1">
    <citation type="journal article" date="2019" name="Int. J. Syst. Evol. Microbiol.">
        <title>The Global Catalogue of Microorganisms (GCM) 10K type strain sequencing project: providing services to taxonomists for standard genome sequencing and annotation.</title>
        <authorList>
            <consortium name="The Broad Institute Genomics Platform"/>
            <consortium name="The Broad Institute Genome Sequencing Center for Infectious Disease"/>
            <person name="Wu L."/>
            <person name="Ma J."/>
        </authorList>
    </citation>
    <scope>NUCLEOTIDE SEQUENCE [LARGE SCALE GENOMIC DNA]</scope>
    <source>
        <strain evidence="7">KACC 12649</strain>
    </source>
</reference>
<evidence type="ECO:0000256" key="4">
    <source>
        <dbReference type="SAM" id="MobiDB-lite"/>
    </source>
</evidence>
<evidence type="ECO:0000256" key="3">
    <source>
        <dbReference type="PROSITE-ProRule" id="PRU00333"/>
    </source>
</evidence>
<evidence type="ECO:0000256" key="2">
    <source>
        <dbReference type="ARBA" id="ARBA00022679"/>
    </source>
</evidence>
<keyword evidence="3" id="KW-0862">Zinc</keyword>
<gene>
    <name evidence="6" type="ORF">ACFPN5_16050</name>
</gene>
<dbReference type="RefSeq" id="WP_379784761.1">
    <property type="nucleotide sequence ID" value="NZ_JBHSMU010000015.1"/>
</dbReference>
<sequence>MSRYRKRLPQLGGGLFLADAGLETMLTFQQGFTLPSFASFVLLREQPGQAALFAYFERFARLAQENGTGLVLETPTWRANPDWGRALGYTELALAEANRAAVALVAKVRAAWDAPGRPGVALPIVISGNIGPRGDGYRADHRMGAATARDYHLAQIATFAATEADMVSAFTITYPDEAIGIVDAAAACDMPVAISFTLETDGRLPSGDTLAEAITRTDLETGGYAAYYMVNCVHPTHLEPALLEPGPWRERLHGLRANASRRSHAELDDATELDDGDPEELGDEYLALHTVLPQMNVVGGCCGTDERHVGAIARCLTGRAAPAATA</sequence>
<evidence type="ECO:0000256" key="1">
    <source>
        <dbReference type="ARBA" id="ARBA00022603"/>
    </source>
</evidence>
<feature type="binding site" evidence="3">
    <location>
        <position position="232"/>
    </location>
    <ligand>
        <name>Zn(2+)</name>
        <dbReference type="ChEBI" id="CHEBI:29105"/>
    </ligand>
</feature>
<feature type="region of interest" description="Disordered" evidence="4">
    <location>
        <begin position="261"/>
        <end position="280"/>
    </location>
</feature>
<keyword evidence="3" id="KW-0479">Metal-binding</keyword>
<feature type="binding site" evidence="3">
    <location>
        <position position="302"/>
    </location>
    <ligand>
        <name>Zn(2+)</name>
        <dbReference type="ChEBI" id="CHEBI:29105"/>
    </ligand>
</feature>
<dbReference type="SUPFAM" id="SSF82282">
    <property type="entry name" value="Homocysteine S-methyltransferase"/>
    <property type="match status" value="1"/>
</dbReference>
<feature type="domain" description="Hcy-binding" evidence="5">
    <location>
        <begin position="4"/>
        <end position="316"/>
    </location>
</feature>
<dbReference type="PANTHER" id="PTHR11103">
    <property type="entry name" value="SLR1189 PROTEIN"/>
    <property type="match status" value="1"/>
</dbReference>
<name>A0ABW0L679_9BURK</name>
<feature type="compositionally biased region" description="Acidic residues" evidence="4">
    <location>
        <begin position="268"/>
        <end position="280"/>
    </location>
</feature>
<accession>A0ABW0L679</accession>
<comment type="caution">
    <text evidence="6">The sequence shown here is derived from an EMBL/GenBank/DDBJ whole genome shotgun (WGS) entry which is preliminary data.</text>
</comment>